<dbReference type="RefSeq" id="XP_009011001.1">
    <property type="nucleotide sequence ID" value="XM_009012753.1"/>
</dbReference>
<keyword evidence="3" id="KW-0489">Methyltransferase</keyword>
<evidence type="ECO:0000256" key="4">
    <source>
        <dbReference type="ARBA" id="ARBA00022679"/>
    </source>
</evidence>
<reference evidence="12 14" key="2">
    <citation type="journal article" date="2013" name="Nature">
        <title>Insights into bilaterian evolution from three spiralian genomes.</title>
        <authorList>
            <person name="Simakov O."/>
            <person name="Marletaz F."/>
            <person name="Cho S.J."/>
            <person name="Edsinger-Gonzales E."/>
            <person name="Havlak P."/>
            <person name="Hellsten U."/>
            <person name="Kuo D.H."/>
            <person name="Larsson T."/>
            <person name="Lv J."/>
            <person name="Arendt D."/>
            <person name="Savage R."/>
            <person name="Osoegawa K."/>
            <person name="de Jong P."/>
            <person name="Grimwood J."/>
            <person name="Chapman J.A."/>
            <person name="Shapiro H."/>
            <person name="Aerts A."/>
            <person name="Otillar R.P."/>
            <person name="Terry A.Y."/>
            <person name="Boore J.L."/>
            <person name="Grigoriev I.V."/>
            <person name="Lindberg D.R."/>
            <person name="Seaver E.C."/>
            <person name="Weisblat D.A."/>
            <person name="Putnam N.H."/>
            <person name="Rokhsar D.S."/>
        </authorList>
    </citation>
    <scope>NUCLEOTIDE SEQUENCE</scope>
</reference>
<organism evidence="13 14">
    <name type="scientific">Helobdella robusta</name>
    <name type="common">Californian leech</name>
    <dbReference type="NCBI Taxonomy" id="6412"/>
    <lineage>
        <taxon>Eukaryota</taxon>
        <taxon>Metazoa</taxon>
        <taxon>Spiralia</taxon>
        <taxon>Lophotrochozoa</taxon>
        <taxon>Annelida</taxon>
        <taxon>Clitellata</taxon>
        <taxon>Hirudinea</taxon>
        <taxon>Rhynchobdellida</taxon>
        <taxon>Glossiphoniidae</taxon>
        <taxon>Helobdella</taxon>
    </lineage>
</organism>
<dbReference type="HOGENOM" id="CLU_065920_2_1_1"/>
<comment type="catalytic activity">
    <reaction evidence="7">
        <text>N(6),N(6)-dimethyl-L-lysyl-[protein] + S-adenosyl-L-methionine = N(6),N(6),N(6)-trimethyl-L-lysyl-[protein] + S-adenosyl-L-homocysteine + H(+)</text>
        <dbReference type="Rhea" id="RHEA:54200"/>
        <dbReference type="Rhea" id="RHEA-COMP:13826"/>
        <dbReference type="Rhea" id="RHEA-COMP:13827"/>
        <dbReference type="ChEBI" id="CHEBI:15378"/>
        <dbReference type="ChEBI" id="CHEBI:57856"/>
        <dbReference type="ChEBI" id="CHEBI:59789"/>
        <dbReference type="ChEBI" id="CHEBI:61961"/>
        <dbReference type="ChEBI" id="CHEBI:61976"/>
    </reaction>
</comment>
<comment type="catalytic activity">
    <reaction evidence="6">
        <text>N(6)-methyl-L-lysyl-[protein] + S-adenosyl-L-methionine = N(6),N(6)-dimethyl-L-lysyl-[protein] + S-adenosyl-L-homocysteine + H(+)</text>
        <dbReference type="Rhea" id="RHEA:54196"/>
        <dbReference type="Rhea" id="RHEA-COMP:13053"/>
        <dbReference type="Rhea" id="RHEA-COMP:13827"/>
        <dbReference type="ChEBI" id="CHEBI:15378"/>
        <dbReference type="ChEBI" id="CHEBI:57856"/>
        <dbReference type="ChEBI" id="CHEBI:59789"/>
        <dbReference type="ChEBI" id="CHEBI:61929"/>
        <dbReference type="ChEBI" id="CHEBI:61976"/>
    </reaction>
</comment>
<dbReference type="GO" id="GO:0032259">
    <property type="term" value="P:methylation"/>
    <property type="evidence" value="ECO:0007669"/>
    <property type="project" value="UniProtKB-KW"/>
</dbReference>
<evidence type="ECO:0000256" key="6">
    <source>
        <dbReference type="ARBA" id="ARBA00048653"/>
    </source>
</evidence>
<evidence type="ECO:0000256" key="8">
    <source>
        <dbReference type="ARBA" id="ARBA00059299"/>
    </source>
</evidence>
<dbReference type="InterPro" id="IPR025714">
    <property type="entry name" value="Methyltranfer_dom"/>
</dbReference>
<evidence type="ECO:0000256" key="10">
    <source>
        <dbReference type="SAM" id="MobiDB-lite"/>
    </source>
</evidence>
<evidence type="ECO:0000256" key="7">
    <source>
        <dbReference type="ARBA" id="ARBA00052410"/>
    </source>
</evidence>
<dbReference type="InParanoid" id="T1G117"/>
<dbReference type="InterPro" id="IPR051419">
    <property type="entry name" value="Lys/N-term_MeTrsfase_sf"/>
</dbReference>
<keyword evidence="5" id="KW-0949">S-adenosyl-L-methionine</keyword>
<evidence type="ECO:0000313" key="12">
    <source>
        <dbReference type="EMBL" id="ESO10732.1"/>
    </source>
</evidence>
<keyword evidence="4" id="KW-0808">Transferase</keyword>
<dbReference type="eggNOG" id="KOG2352">
    <property type="taxonomic scope" value="Eukaryota"/>
</dbReference>
<dbReference type="EMBL" id="KB095858">
    <property type="protein sequence ID" value="ESO10732.1"/>
    <property type="molecule type" value="Genomic_DNA"/>
</dbReference>
<dbReference type="Pfam" id="PF13847">
    <property type="entry name" value="Methyltransf_31"/>
    <property type="match status" value="1"/>
</dbReference>
<name>T1G117_HELRO</name>
<evidence type="ECO:0000256" key="3">
    <source>
        <dbReference type="ARBA" id="ARBA00022603"/>
    </source>
</evidence>
<reference evidence="14" key="1">
    <citation type="submission" date="2012-12" db="EMBL/GenBank/DDBJ databases">
        <authorList>
            <person name="Hellsten U."/>
            <person name="Grimwood J."/>
            <person name="Chapman J.A."/>
            <person name="Shapiro H."/>
            <person name="Aerts A."/>
            <person name="Otillar R.P."/>
            <person name="Terry A.Y."/>
            <person name="Boore J.L."/>
            <person name="Simakov O."/>
            <person name="Marletaz F."/>
            <person name="Cho S.-J."/>
            <person name="Edsinger-Gonzales E."/>
            <person name="Havlak P."/>
            <person name="Kuo D.-H."/>
            <person name="Larsson T."/>
            <person name="Lv J."/>
            <person name="Arendt D."/>
            <person name="Savage R."/>
            <person name="Osoegawa K."/>
            <person name="de Jong P."/>
            <person name="Lindberg D.R."/>
            <person name="Seaver E.C."/>
            <person name="Weisblat D.A."/>
            <person name="Putnam N.H."/>
            <person name="Grigoriev I.V."/>
            <person name="Rokhsar D.S."/>
        </authorList>
    </citation>
    <scope>NUCLEOTIDE SEQUENCE</scope>
</reference>
<gene>
    <name evidence="13" type="primary">20214765</name>
    <name evidence="12" type="ORF">HELRODRAFT_72557</name>
</gene>
<dbReference type="GeneID" id="20214765"/>
<comment type="similarity">
    <text evidence="1">Belongs to the methyltransferase superfamily.</text>
</comment>
<evidence type="ECO:0000256" key="5">
    <source>
        <dbReference type="ARBA" id="ARBA00022691"/>
    </source>
</evidence>
<dbReference type="KEGG" id="hro:HELRODRAFT_72557"/>
<dbReference type="SUPFAM" id="SSF53335">
    <property type="entry name" value="S-adenosyl-L-methionine-dependent methyltransferases"/>
    <property type="match status" value="1"/>
</dbReference>
<evidence type="ECO:0000313" key="13">
    <source>
        <dbReference type="EnsemblMetazoa" id="HelroP72557"/>
    </source>
</evidence>
<dbReference type="PANTHER" id="PTHR12176">
    <property type="entry name" value="SAM-DEPENDENT METHYLTRANSFERASE SUPERFAMILY PROTEIN"/>
    <property type="match status" value="1"/>
</dbReference>
<dbReference type="CDD" id="cd02440">
    <property type="entry name" value="AdoMet_MTases"/>
    <property type="match status" value="1"/>
</dbReference>
<dbReference type="EMBL" id="AMQM01002737">
    <property type="status" value="NOT_ANNOTATED_CDS"/>
    <property type="molecule type" value="Genomic_DNA"/>
</dbReference>
<reference evidence="13" key="3">
    <citation type="submission" date="2015-06" db="UniProtKB">
        <authorList>
            <consortium name="EnsemblMetazoa"/>
        </authorList>
    </citation>
    <scope>IDENTIFICATION</scope>
</reference>
<feature type="compositionally biased region" description="Acidic residues" evidence="10">
    <location>
        <begin position="230"/>
        <end position="239"/>
    </location>
</feature>
<dbReference type="OMA" id="HWAVMDA"/>
<evidence type="ECO:0000256" key="1">
    <source>
        <dbReference type="ARBA" id="ARBA00008361"/>
    </source>
</evidence>
<feature type="region of interest" description="Disordered" evidence="10">
    <location>
        <begin position="222"/>
        <end position="248"/>
    </location>
</feature>
<evidence type="ECO:0000256" key="9">
    <source>
        <dbReference type="ARBA" id="ARBA00067848"/>
    </source>
</evidence>
<dbReference type="EnsemblMetazoa" id="HelroT72557">
    <property type="protein sequence ID" value="HelroP72557"/>
    <property type="gene ID" value="HelroG72557"/>
</dbReference>
<dbReference type="OrthoDB" id="411785at2759"/>
<dbReference type="Gene3D" id="3.40.50.150">
    <property type="entry name" value="Vaccinia Virus protein VP39"/>
    <property type="match status" value="1"/>
</dbReference>
<dbReference type="InterPro" id="IPR029063">
    <property type="entry name" value="SAM-dependent_MTases_sf"/>
</dbReference>
<comment type="function">
    <text evidence="8">Protein-lysine methyltransferase that efficiently catalyzes three successive methylations on 'Lys-36' in eukaryotic translation elongation factor 1 alpha (EEF1A1 or EEF1A2).</text>
</comment>
<keyword evidence="14" id="KW-1185">Reference proteome</keyword>
<keyword evidence="2" id="KW-0597">Phosphoprotein</keyword>
<accession>T1G117</accession>
<dbReference type="CTD" id="20214765"/>
<sequence>MFARVEYWNQRYDRDESKYDWFIGYEACKRILERNVKNFHRILHLGCGNSSLPIDMWLDGYKDITNMDYSRTVIESMQQRTKNMEGLKWIVADINNMTGDAFQSEKYDVIIEKGTLDALLASEVDPWICSQDTETMMDHILRKISALLRDGGRFISITFAQPHFRVPLYALSQYGWSVRYETIGDHFHYFCYVMTKGEKLDDVSIEYRIKYTERRDRKLFQTADNRNDDNNNDSDNDDEFLSRISESV</sequence>
<evidence type="ECO:0000256" key="2">
    <source>
        <dbReference type="ARBA" id="ARBA00022553"/>
    </source>
</evidence>
<evidence type="ECO:0000259" key="11">
    <source>
        <dbReference type="Pfam" id="PF13847"/>
    </source>
</evidence>
<dbReference type="GO" id="GO:0008168">
    <property type="term" value="F:methyltransferase activity"/>
    <property type="evidence" value="ECO:0007669"/>
    <property type="project" value="UniProtKB-KW"/>
</dbReference>
<feature type="domain" description="Methyltransferase" evidence="11">
    <location>
        <begin position="41"/>
        <end position="160"/>
    </location>
</feature>
<evidence type="ECO:0000313" key="14">
    <source>
        <dbReference type="Proteomes" id="UP000015101"/>
    </source>
</evidence>
<dbReference type="FunFam" id="3.40.50.150:FF:000111">
    <property type="entry name" value="EEF1A lysine methyltransferase 4"/>
    <property type="match status" value="1"/>
</dbReference>
<protein>
    <recommendedName>
        <fullName evidence="9">EEF1A lysine methyltransferase 4</fullName>
    </recommendedName>
</protein>
<dbReference type="Proteomes" id="UP000015101">
    <property type="component" value="Unassembled WGS sequence"/>
</dbReference>
<dbReference type="AlphaFoldDB" id="T1G117"/>
<dbReference type="PANTHER" id="PTHR12176:SF80">
    <property type="entry name" value="EEF1A LYSINE METHYLTRANSFERASE 4"/>
    <property type="match status" value="1"/>
</dbReference>
<dbReference type="FunCoup" id="T1G117">
    <property type="interactions" value="1470"/>
</dbReference>
<proteinExistence type="inferred from homology"/>